<keyword evidence="3" id="KW-0813">Transport</keyword>
<protein>
    <recommendedName>
        <fullName evidence="8">Amino acid permease/ SLC12A domain-containing protein</fullName>
    </recommendedName>
</protein>
<dbReference type="InterPro" id="IPR004842">
    <property type="entry name" value="SLC12A_fam"/>
</dbReference>
<name>A0A1R1MLY4_9BACT</name>
<comment type="subcellular location">
    <subcellularLocation>
        <location evidence="1">Membrane</location>
        <topology evidence="1">Multi-pass membrane protein</topology>
    </subcellularLocation>
</comment>
<accession>A0A1R1MLY4</accession>
<comment type="caution">
    <text evidence="9">The sequence shown here is derived from an EMBL/GenBank/DDBJ whole genome shotgun (WGS) entry which is preliminary data.</text>
</comment>
<feature type="transmembrane region" description="Helical" evidence="7">
    <location>
        <begin position="342"/>
        <end position="360"/>
    </location>
</feature>
<sequence length="723" mass="80257">MSESIRRFNTFTGVFVPTLLSIFGVILFLRTGWVIGNTGLIEGIILITLAMSISFVTGLSLSSISTNKEVGVGGVYYIISRSLGLDVGGTIGIPLYISQAISVAFYLIGFAESLRGIFPNIPITIVATAVLILFTVIAYIGADFVMKLQIGIFLALIAGILSFIFNPHFSLISQNLAPHYIKGQNFWTVFAVFFPAVTGVTAGIAMSGELKNPKRAIPIGIISALLVSYVTYIFIAYKLACTAPYTVLQKDTLVMVHNSIFPFLVYIGIWMATLSSALTFIVGAPRTLQALAFDGVVPSFFAATLGSKKEEPRAGIIITYIIAQGILFLGSLNLVASIITMFFLITYAVTNLAAALYGLLKPPTYRPSFKVPWYISAYGVAGSYIVMFLINAGATAVATILLLLLYGFLRRKQYKQAWGDIKTGILISIAKFALLKVNEKEQDPKEWRPNVLVFSGRPKERPYLVDFARFLSFNDGLISLVNIIFSSEGENIETKRQEETKILADFIKENKLDFFPKVIVAKNDKNIFPIVAQSYGFGTVEANTALFGWGKNFQNQLRLIKSIKELTNLKKDVLILNFNESKGWGRKSTIDIWWGGRGGNFALMTFIAHTLKEHHEWKKANIRIMKVVNSEKEAAIFEEAYKKLLKAARLDTEVNIIVNKEQEDFHTLIKENSMFSDLIILGLGIPEEGKEEKTVKRINQITEDLPTTLFVRSMTPKDIWDIG</sequence>
<feature type="transmembrane region" description="Helical" evidence="7">
    <location>
        <begin position="217"/>
        <end position="240"/>
    </location>
</feature>
<feature type="transmembrane region" description="Helical" evidence="7">
    <location>
        <begin position="39"/>
        <end position="62"/>
    </location>
</feature>
<feature type="domain" description="Amino acid permease/ SLC12A" evidence="8">
    <location>
        <begin position="13"/>
        <end position="430"/>
    </location>
</feature>
<feature type="transmembrane region" description="Helical" evidence="7">
    <location>
        <begin position="12"/>
        <end position="33"/>
    </location>
</feature>
<evidence type="ECO:0000259" key="8">
    <source>
        <dbReference type="Pfam" id="PF00324"/>
    </source>
</evidence>
<dbReference type="AlphaFoldDB" id="A0A1R1MLY4"/>
<evidence type="ECO:0000256" key="6">
    <source>
        <dbReference type="ARBA" id="ARBA00023136"/>
    </source>
</evidence>
<evidence type="ECO:0000256" key="7">
    <source>
        <dbReference type="SAM" id="Phobius"/>
    </source>
</evidence>
<dbReference type="Pfam" id="PF00324">
    <property type="entry name" value="AA_permease"/>
    <property type="match status" value="1"/>
</dbReference>
<dbReference type="RefSeq" id="WP_076712747.1">
    <property type="nucleotide sequence ID" value="NZ_MOEN01000009.1"/>
</dbReference>
<dbReference type="EMBL" id="MOEN01000009">
    <property type="protein sequence ID" value="OMH40769.1"/>
    <property type="molecule type" value="Genomic_DNA"/>
</dbReference>
<evidence type="ECO:0000313" key="10">
    <source>
        <dbReference type="Proteomes" id="UP000187408"/>
    </source>
</evidence>
<evidence type="ECO:0000256" key="4">
    <source>
        <dbReference type="ARBA" id="ARBA00022692"/>
    </source>
</evidence>
<dbReference type="GO" id="GO:0015377">
    <property type="term" value="F:chloride:monoatomic cation symporter activity"/>
    <property type="evidence" value="ECO:0007669"/>
    <property type="project" value="InterPro"/>
</dbReference>
<dbReference type="Gene3D" id="1.20.1740.10">
    <property type="entry name" value="Amino acid/polyamine transporter I"/>
    <property type="match status" value="1"/>
</dbReference>
<evidence type="ECO:0000256" key="5">
    <source>
        <dbReference type="ARBA" id="ARBA00022989"/>
    </source>
</evidence>
<comment type="similarity">
    <text evidence="2">Belongs to the SLC12A transporter family.</text>
</comment>
<dbReference type="FunFam" id="1.20.1740.10:FF:000013">
    <property type="entry name" value="Solute carrier family 12 member"/>
    <property type="match status" value="1"/>
</dbReference>
<dbReference type="GO" id="GO:0016020">
    <property type="term" value="C:membrane"/>
    <property type="evidence" value="ECO:0007669"/>
    <property type="project" value="UniProtKB-SubCell"/>
</dbReference>
<feature type="transmembrane region" description="Helical" evidence="7">
    <location>
        <begin position="314"/>
        <end position="335"/>
    </location>
</feature>
<keyword evidence="5 7" id="KW-1133">Transmembrane helix</keyword>
<keyword evidence="4 7" id="KW-0812">Transmembrane</keyword>
<evidence type="ECO:0000256" key="1">
    <source>
        <dbReference type="ARBA" id="ARBA00004141"/>
    </source>
</evidence>
<feature type="transmembrane region" description="Helical" evidence="7">
    <location>
        <begin position="260"/>
        <end position="283"/>
    </location>
</feature>
<feature type="transmembrane region" description="Helical" evidence="7">
    <location>
        <begin position="83"/>
        <end position="109"/>
    </location>
</feature>
<feature type="transmembrane region" description="Helical" evidence="7">
    <location>
        <begin position="380"/>
        <end position="406"/>
    </location>
</feature>
<evidence type="ECO:0000256" key="2">
    <source>
        <dbReference type="ARBA" id="ARBA00010593"/>
    </source>
</evidence>
<dbReference type="OrthoDB" id="3181223at2"/>
<evidence type="ECO:0000313" key="9">
    <source>
        <dbReference type="EMBL" id="OMH40769.1"/>
    </source>
</evidence>
<feature type="transmembrane region" description="Helical" evidence="7">
    <location>
        <begin position="186"/>
        <end position="205"/>
    </location>
</feature>
<feature type="transmembrane region" description="Helical" evidence="7">
    <location>
        <begin position="121"/>
        <end position="141"/>
    </location>
</feature>
<dbReference type="PANTHER" id="PTHR11827">
    <property type="entry name" value="SOLUTE CARRIER FAMILY 12, CATION COTRANSPORTERS"/>
    <property type="match status" value="1"/>
</dbReference>
<dbReference type="PANTHER" id="PTHR11827:SF72">
    <property type="entry name" value="GH08340P"/>
    <property type="match status" value="1"/>
</dbReference>
<feature type="transmembrane region" description="Helical" evidence="7">
    <location>
        <begin position="148"/>
        <end position="166"/>
    </location>
</feature>
<evidence type="ECO:0000256" key="3">
    <source>
        <dbReference type="ARBA" id="ARBA00022448"/>
    </source>
</evidence>
<proteinExistence type="inferred from homology"/>
<dbReference type="InterPro" id="IPR004841">
    <property type="entry name" value="AA-permease/SLC12A_dom"/>
</dbReference>
<organism evidence="9 10">
    <name type="scientific">Desulfurobacterium indicum</name>
    <dbReference type="NCBI Taxonomy" id="1914305"/>
    <lineage>
        <taxon>Bacteria</taxon>
        <taxon>Pseudomonadati</taxon>
        <taxon>Aquificota</taxon>
        <taxon>Aquificia</taxon>
        <taxon>Desulfurobacteriales</taxon>
        <taxon>Desulfurobacteriaceae</taxon>
        <taxon>Desulfurobacterium</taxon>
    </lineage>
</organism>
<dbReference type="Proteomes" id="UP000187408">
    <property type="component" value="Unassembled WGS sequence"/>
</dbReference>
<keyword evidence="10" id="KW-1185">Reference proteome</keyword>
<gene>
    <name evidence="9" type="ORF">BLW93_03585</name>
</gene>
<reference evidence="9 10" key="1">
    <citation type="submission" date="2016-10" db="EMBL/GenBank/DDBJ databases">
        <title>Genome sequence of a sulfur-reducing bacterium Desulfurobacterium indicum K6013.</title>
        <authorList>
            <person name="Cao J."/>
            <person name="Shao Z."/>
            <person name="Alain K."/>
            <person name="Jebbar M."/>
        </authorList>
    </citation>
    <scope>NUCLEOTIDE SEQUENCE [LARGE SCALE GENOMIC DNA]</scope>
    <source>
        <strain evidence="9 10">K6013</strain>
    </source>
</reference>
<keyword evidence="6 7" id="KW-0472">Membrane</keyword>
<dbReference type="STRING" id="1914305.BLW93_03585"/>